<gene>
    <name evidence="2" type="ORF">LTR09_001523</name>
</gene>
<evidence type="ECO:0000256" key="1">
    <source>
        <dbReference type="SAM" id="MobiDB-lite"/>
    </source>
</evidence>
<proteinExistence type="predicted"/>
<accession>A0AAJ0GGY8</accession>
<feature type="compositionally biased region" description="Polar residues" evidence="1">
    <location>
        <begin position="52"/>
        <end position="67"/>
    </location>
</feature>
<dbReference type="Proteomes" id="UP001271007">
    <property type="component" value="Unassembled WGS sequence"/>
</dbReference>
<name>A0AAJ0GGY8_9PEZI</name>
<evidence type="ECO:0000313" key="3">
    <source>
        <dbReference type="Proteomes" id="UP001271007"/>
    </source>
</evidence>
<feature type="region of interest" description="Disordered" evidence="1">
    <location>
        <begin position="1"/>
        <end position="192"/>
    </location>
</feature>
<dbReference type="EMBL" id="JAWDJX010000003">
    <property type="protein sequence ID" value="KAK3057340.1"/>
    <property type="molecule type" value="Genomic_DNA"/>
</dbReference>
<feature type="compositionally biased region" description="Basic and acidic residues" evidence="1">
    <location>
        <begin position="105"/>
        <end position="114"/>
    </location>
</feature>
<dbReference type="AlphaFoldDB" id="A0AAJ0GGY8"/>
<keyword evidence="3" id="KW-1185">Reference proteome</keyword>
<organism evidence="2 3">
    <name type="scientific">Extremus antarcticus</name>
    <dbReference type="NCBI Taxonomy" id="702011"/>
    <lineage>
        <taxon>Eukaryota</taxon>
        <taxon>Fungi</taxon>
        <taxon>Dikarya</taxon>
        <taxon>Ascomycota</taxon>
        <taxon>Pezizomycotina</taxon>
        <taxon>Dothideomycetes</taxon>
        <taxon>Dothideomycetidae</taxon>
        <taxon>Mycosphaerellales</taxon>
        <taxon>Extremaceae</taxon>
        <taxon>Extremus</taxon>
    </lineage>
</organism>
<feature type="compositionally biased region" description="Gly residues" evidence="1">
    <location>
        <begin position="118"/>
        <end position="127"/>
    </location>
</feature>
<reference evidence="2" key="1">
    <citation type="submission" date="2023-04" db="EMBL/GenBank/DDBJ databases">
        <title>Black Yeasts Isolated from many extreme environments.</title>
        <authorList>
            <person name="Coleine C."/>
            <person name="Stajich J.E."/>
            <person name="Selbmann L."/>
        </authorList>
    </citation>
    <scope>NUCLEOTIDE SEQUENCE</scope>
    <source>
        <strain evidence="2">CCFEE 5312</strain>
    </source>
</reference>
<comment type="caution">
    <text evidence="2">The sequence shown here is derived from an EMBL/GenBank/DDBJ whole genome shotgun (WGS) entry which is preliminary data.</text>
</comment>
<feature type="compositionally biased region" description="Basic and acidic residues" evidence="1">
    <location>
        <begin position="1"/>
        <end position="16"/>
    </location>
</feature>
<feature type="compositionally biased region" description="Basic and acidic residues" evidence="1">
    <location>
        <begin position="133"/>
        <end position="149"/>
    </location>
</feature>
<feature type="compositionally biased region" description="Basic and acidic residues" evidence="1">
    <location>
        <begin position="180"/>
        <end position="192"/>
    </location>
</feature>
<sequence length="192" mass="19850">MSSGEFHAKVPGDEPLMKSGHQPGKLVGNDNVPEFEAHTVAPGSAPADRTFKPNNASDIPPQANMSDNADPESEQAHASDTIGGATSGDVHKGLGKPVQGQTSNELRHDGERGRNNPGKGGPEGVGGSARAFKTVDEHDPKFANHRAIDNDDAVIGRGNDGGAPAQEREPETASGVAAEHGGKSRQDRGTNN</sequence>
<evidence type="ECO:0000313" key="2">
    <source>
        <dbReference type="EMBL" id="KAK3057340.1"/>
    </source>
</evidence>
<protein>
    <submittedName>
        <fullName evidence="2">Uncharacterized protein</fullName>
    </submittedName>
</protein>